<evidence type="ECO:0000256" key="17">
    <source>
        <dbReference type="PIRNR" id="PIRNR000641"/>
    </source>
</evidence>
<evidence type="ECO:0000259" key="23">
    <source>
        <dbReference type="PROSITE" id="PS50948"/>
    </source>
</evidence>
<evidence type="ECO:0000313" key="25">
    <source>
        <dbReference type="Proteomes" id="UP000095767"/>
    </source>
</evidence>
<feature type="domain" description="Apple" evidence="23">
    <location>
        <begin position="359"/>
        <end position="446"/>
    </location>
</feature>
<dbReference type="InterPro" id="IPR000719">
    <property type="entry name" value="Prot_kinase_dom"/>
</dbReference>
<evidence type="ECO:0000256" key="6">
    <source>
        <dbReference type="ARBA" id="ARBA00022729"/>
    </source>
</evidence>
<dbReference type="Pfam" id="PF00954">
    <property type="entry name" value="S_locus_glycop"/>
    <property type="match status" value="1"/>
</dbReference>
<dbReference type="Gene3D" id="2.90.10.10">
    <property type="entry name" value="Bulb-type lectin domain"/>
    <property type="match status" value="1"/>
</dbReference>
<keyword evidence="12" id="KW-1015">Disulfide bond</keyword>
<feature type="chain" id="PRO_5009189404" description="Receptor-like serine/threonine-protein kinase" evidence="20">
    <location>
        <begin position="34"/>
        <end position="815"/>
    </location>
</feature>
<dbReference type="Pfam" id="PF00069">
    <property type="entry name" value="Pkinase"/>
    <property type="match status" value="1"/>
</dbReference>
<evidence type="ECO:0000256" key="20">
    <source>
        <dbReference type="SAM" id="SignalP"/>
    </source>
</evidence>
<keyword evidence="14" id="KW-0325">Glycoprotein</keyword>
<dbReference type="InterPro" id="IPR017441">
    <property type="entry name" value="Protein_kinase_ATP_BS"/>
</dbReference>
<dbReference type="GO" id="GO:0030246">
    <property type="term" value="F:carbohydrate binding"/>
    <property type="evidence" value="ECO:0007669"/>
    <property type="project" value="UniProtKB-KW"/>
</dbReference>
<dbReference type="SUPFAM" id="SSF56112">
    <property type="entry name" value="Protein kinase-like (PK-like)"/>
    <property type="match status" value="1"/>
</dbReference>
<dbReference type="SMART" id="SM00473">
    <property type="entry name" value="PAN_AP"/>
    <property type="match status" value="1"/>
</dbReference>
<dbReference type="EC" id="2.7.11.1" evidence="17"/>
<dbReference type="FunFam" id="2.90.10.10:FF:000002">
    <property type="entry name" value="Serine/threonine-protein kinase"/>
    <property type="match status" value="1"/>
</dbReference>
<dbReference type="AlphaFoldDB" id="A0A1E5WKA8"/>
<sequence>MCRMLELSLFTTMLYIHIAVALLLSLLIPASSATTDTISADQQALTIHDKLVSQNGRYALGFFEAGSNSSQNTSNWYLGIWFNSVSKFTPAWVANRDDPMNNSASLELKISCDGNLVIINRFTNSLIWSTKTNTTTNGTIVMLLNNGNLVLSHTSNLSDILWQSFDYPTDTLFPGAKFGWDKVTGLNRRLVSRKNLISPASGAYCDELDPSGVNQIILAPLSMNSSAPYWSSGVWNGQYFGSMPEMLSQGYNRSFVDNAREKYYTFELSHETLVMHHVMDISGQVKTFIWVEALQDWDQIDARPKAQCDVYATCGPFAVCNDDTVPHCTCVKGFTIRSPEDWELDNRRGGCVRNTAIDCIKNGSTSSSTDKFYSMPCVSLSQSAQEIEATTMAECSQVCLDYCSCTAYSFSNNRCSIWHEELVNIRQLLCSSNINSNGETLYLRLAAKEVQSSGRNRRGFVIGVATSISIVASGLFVFFILITIWRSNRKSFGRILNSARCSNGIIAFRYNDLQHATKNFSDKLGEGGFGSVFKGFINDSIAIAVKSLDCAHQGEKQFRAEVSSIGIIQHINLVKLVGFCCEGVKRLLVYEHMPNLSLDIHLFQSHTAVLKWSTRYQIALGVARGLAYLHENCRDCIIHCDIKPENILLDDSFVPKIADFGMAKFLGRDFSRVLITIRGTIGYLAPEWISGVAITPKVDVYAYGMVLLEILSGRRNACVSCSCGSNHDVYYPVHVANKILEEDVMTLVDHRLNDVNSTEVEIVCKLACWCIQDDESDRPTMGEVVKILEGLLVINIPPMPRLLQSITGSSHSTCC</sequence>
<comment type="subcellular location">
    <subcellularLocation>
        <location evidence="1">Membrane</location>
        <topology evidence="1">Single-pass type I membrane protein</topology>
    </subcellularLocation>
</comment>
<feature type="signal peptide" evidence="20">
    <location>
        <begin position="1"/>
        <end position="33"/>
    </location>
</feature>
<proteinExistence type="inferred from homology"/>
<comment type="caution">
    <text evidence="24">The sequence shown here is derived from an EMBL/GenBank/DDBJ whole genome shotgun (WGS) entry which is preliminary data.</text>
</comment>
<name>A0A1E5WKA8_9POAL</name>
<evidence type="ECO:0000256" key="8">
    <source>
        <dbReference type="ARBA" id="ARBA00022777"/>
    </source>
</evidence>
<dbReference type="PIRSF" id="PIRSF000641">
    <property type="entry name" value="SRK"/>
    <property type="match status" value="1"/>
</dbReference>
<feature type="domain" description="Bulb-type lectin" evidence="22">
    <location>
        <begin position="36"/>
        <end position="164"/>
    </location>
</feature>
<keyword evidence="10 19" id="KW-1133">Transmembrane helix</keyword>
<evidence type="ECO:0000256" key="9">
    <source>
        <dbReference type="ARBA" id="ARBA00022840"/>
    </source>
</evidence>
<dbReference type="PROSITE" id="PS00107">
    <property type="entry name" value="PROTEIN_KINASE_ATP"/>
    <property type="match status" value="1"/>
</dbReference>
<dbReference type="GO" id="GO:0004674">
    <property type="term" value="F:protein serine/threonine kinase activity"/>
    <property type="evidence" value="ECO:0007669"/>
    <property type="project" value="UniProtKB-KW"/>
</dbReference>
<evidence type="ECO:0000256" key="19">
    <source>
        <dbReference type="SAM" id="Phobius"/>
    </source>
</evidence>
<dbReference type="PANTHER" id="PTHR47974">
    <property type="entry name" value="OS07G0415500 PROTEIN"/>
    <property type="match status" value="1"/>
</dbReference>
<dbReference type="PROSITE" id="PS50948">
    <property type="entry name" value="PAN"/>
    <property type="match status" value="1"/>
</dbReference>
<dbReference type="CDD" id="cd01098">
    <property type="entry name" value="PAN_AP_plant"/>
    <property type="match status" value="1"/>
</dbReference>
<dbReference type="PROSITE" id="PS50927">
    <property type="entry name" value="BULB_LECTIN"/>
    <property type="match status" value="1"/>
</dbReference>
<dbReference type="PROSITE" id="PS50011">
    <property type="entry name" value="PROTEIN_KINASE_DOM"/>
    <property type="match status" value="1"/>
</dbReference>
<dbReference type="OrthoDB" id="643280at2759"/>
<dbReference type="CDD" id="cd00028">
    <property type="entry name" value="B_lectin"/>
    <property type="match status" value="1"/>
</dbReference>
<dbReference type="EMBL" id="LWDX02003860">
    <property type="protein sequence ID" value="OEL37875.1"/>
    <property type="molecule type" value="Genomic_DNA"/>
</dbReference>
<dbReference type="GO" id="GO:0016020">
    <property type="term" value="C:membrane"/>
    <property type="evidence" value="ECO:0007669"/>
    <property type="project" value="UniProtKB-SubCell"/>
</dbReference>
<keyword evidence="9 17" id="KW-0067">ATP-binding</keyword>
<evidence type="ECO:0000256" key="12">
    <source>
        <dbReference type="ARBA" id="ARBA00023157"/>
    </source>
</evidence>
<evidence type="ECO:0000256" key="15">
    <source>
        <dbReference type="ARBA" id="ARBA00047899"/>
    </source>
</evidence>
<dbReference type="Proteomes" id="UP000095767">
    <property type="component" value="Unassembled WGS sequence"/>
</dbReference>
<keyword evidence="25" id="KW-1185">Reference proteome</keyword>
<keyword evidence="24" id="KW-0430">Lectin</keyword>
<evidence type="ECO:0000256" key="18">
    <source>
        <dbReference type="PROSITE-ProRule" id="PRU10141"/>
    </source>
</evidence>
<dbReference type="FunFam" id="3.30.200.20:FF:000250">
    <property type="entry name" value="Serine/threonine-protein kinase"/>
    <property type="match status" value="1"/>
</dbReference>
<dbReference type="SMART" id="SM00108">
    <property type="entry name" value="B_lectin"/>
    <property type="match status" value="1"/>
</dbReference>
<feature type="transmembrane region" description="Helical" evidence="19">
    <location>
        <begin position="460"/>
        <end position="485"/>
    </location>
</feature>
<feature type="binding site" evidence="18">
    <location>
        <position position="546"/>
    </location>
    <ligand>
        <name>ATP</name>
        <dbReference type="ChEBI" id="CHEBI:30616"/>
    </ligand>
</feature>
<dbReference type="GO" id="GO:0048544">
    <property type="term" value="P:recognition of pollen"/>
    <property type="evidence" value="ECO:0007669"/>
    <property type="project" value="InterPro"/>
</dbReference>
<reference evidence="24 25" key="1">
    <citation type="submission" date="2016-09" db="EMBL/GenBank/DDBJ databases">
        <title>The draft genome of Dichanthelium oligosanthes: A C3 panicoid grass species.</title>
        <authorList>
            <person name="Studer A.J."/>
            <person name="Schnable J.C."/>
            <person name="Brutnell T.P."/>
        </authorList>
    </citation>
    <scope>NUCLEOTIDE SEQUENCE [LARGE SCALE GENOMIC DNA]</scope>
    <source>
        <strain evidence="25">cv. Kellogg 1175</strain>
        <tissue evidence="24">Leaf</tissue>
    </source>
</reference>
<evidence type="ECO:0000256" key="3">
    <source>
        <dbReference type="ARBA" id="ARBA00022536"/>
    </source>
</evidence>
<evidence type="ECO:0000256" key="1">
    <source>
        <dbReference type="ARBA" id="ARBA00004479"/>
    </source>
</evidence>
<evidence type="ECO:0000259" key="22">
    <source>
        <dbReference type="PROSITE" id="PS50927"/>
    </source>
</evidence>
<evidence type="ECO:0000256" key="10">
    <source>
        <dbReference type="ARBA" id="ARBA00022989"/>
    </source>
</evidence>
<evidence type="ECO:0000256" key="13">
    <source>
        <dbReference type="ARBA" id="ARBA00023170"/>
    </source>
</evidence>
<dbReference type="Gene3D" id="3.30.200.20">
    <property type="entry name" value="Phosphorylase Kinase, domain 1"/>
    <property type="match status" value="1"/>
</dbReference>
<evidence type="ECO:0000256" key="2">
    <source>
        <dbReference type="ARBA" id="ARBA00022527"/>
    </source>
</evidence>
<dbReference type="InterPro" id="IPR036426">
    <property type="entry name" value="Bulb-type_lectin_dom_sf"/>
</dbReference>
<dbReference type="Pfam" id="PF08276">
    <property type="entry name" value="PAN_2"/>
    <property type="match status" value="1"/>
</dbReference>
<keyword evidence="6 20" id="KW-0732">Signal</keyword>
<keyword evidence="4 17" id="KW-0808">Transferase</keyword>
<keyword evidence="3" id="KW-0245">EGF-like domain</keyword>
<dbReference type="FunFam" id="1.10.510.10:FF:000227">
    <property type="entry name" value="Serine/threonine-protein kinase"/>
    <property type="match status" value="1"/>
</dbReference>
<dbReference type="GO" id="GO:0005524">
    <property type="term" value="F:ATP binding"/>
    <property type="evidence" value="ECO:0007669"/>
    <property type="project" value="UniProtKB-UniRule"/>
</dbReference>
<evidence type="ECO:0000256" key="16">
    <source>
        <dbReference type="ARBA" id="ARBA00048679"/>
    </source>
</evidence>
<comment type="similarity">
    <text evidence="17">Belongs to the protein kinase superfamily. Ser/Thr protein kinase family.</text>
</comment>
<keyword evidence="11 19" id="KW-0472">Membrane</keyword>
<dbReference type="PANTHER" id="PTHR47974:SF19">
    <property type="entry name" value="RECEPTOR-LIKE SERINE_THREONINE-PROTEIN KINASE"/>
    <property type="match status" value="1"/>
</dbReference>
<keyword evidence="13 24" id="KW-0675">Receptor</keyword>
<organism evidence="24 25">
    <name type="scientific">Dichanthelium oligosanthes</name>
    <dbReference type="NCBI Taxonomy" id="888268"/>
    <lineage>
        <taxon>Eukaryota</taxon>
        <taxon>Viridiplantae</taxon>
        <taxon>Streptophyta</taxon>
        <taxon>Embryophyta</taxon>
        <taxon>Tracheophyta</taxon>
        <taxon>Spermatophyta</taxon>
        <taxon>Magnoliopsida</taxon>
        <taxon>Liliopsida</taxon>
        <taxon>Poales</taxon>
        <taxon>Poaceae</taxon>
        <taxon>PACMAD clade</taxon>
        <taxon>Panicoideae</taxon>
        <taxon>Panicodae</taxon>
        <taxon>Paniceae</taxon>
        <taxon>Dichantheliinae</taxon>
        <taxon>Dichanthelium</taxon>
    </lineage>
</organism>
<evidence type="ECO:0000256" key="4">
    <source>
        <dbReference type="ARBA" id="ARBA00022679"/>
    </source>
</evidence>
<accession>A0A1E5WKA8</accession>
<evidence type="ECO:0000256" key="5">
    <source>
        <dbReference type="ARBA" id="ARBA00022692"/>
    </source>
</evidence>
<gene>
    <name evidence="24" type="ORF">BAE44_0001106</name>
</gene>
<evidence type="ECO:0000313" key="24">
    <source>
        <dbReference type="EMBL" id="OEL37875.1"/>
    </source>
</evidence>
<comment type="catalytic activity">
    <reaction evidence="15 17">
        <text>L-threonyl-[protein] + ATP = O-phospho-L-threonyl-[protein] + ADP + H(+)</text>
        <dbReference type="Rhea" id="RHEA:46608"/>
        <dbReference type="Rhea" id="RHEA-COMP:11060"/>
        <dbReference type="Rhea" id="RHEA-COMP:11605"/>
        <dbReference type="ChEBI" id="CHEBI:15378"/>
        <dbReference type="ChEBI" id="CHEBI:30013"/>
        <dbReference type="ChEBI" id="CHEBI:30616"/>
        <dbReference type="ChEBI" id="CHEBI:61977"/>
        <dbReference type="ChEBI" id="CHEBI:456216"/>
        <dbReference type="EC" id="2.7.11.1"/>
    </reaction>
</comment>
<keyword evidence="5 19" id="KW-0812">Transmembrane</keyword>
<evidence type="ECO:0000256" key="14">
    <source>
        <dbReference type="ARBA" id="ARBA00023180"/>
    </source>
</evidence>
<dbReference type="InterPro" id="IPR001480">
    <property type="entry name" value="Bulb-type_lectin_dom"/>
</dbReference>
<dbReference type="SUPFAM" id="SSF51110">
    <property type="entry name" value="alpha-D-mannose-specific plant lectins"/>
    <property type="match status" value="1"/>
</dbReference>
<dbReference type="STRING" id="888268.A0A1E5WKA8"/>
<keyword evidence="7 17" id="KW-0547">Nucleotide-binding</keyword>
<dbReference type="InterPro" id="IPR024171">
    <property type="entry name" value="SRK-like_kinase"/>
</dbReference>
<protein>
    <recommendedName>
        <fullName evidence="17">Receptor-like serine/threonine-protein kinase</fullName>
        <ecNumber evidence="17">2.7.11.1</ecNumber>
    </recommendedName>
</protein>
<dbReference type="GO" id="GO:0106310">
    <property type="term" value="F:protein serine kinase activity"/>
    <property type="evidence" value="ECO:0007669"/>
    <property type="project" value="RHEA"/>
</dbReference>
<dbReference type="Pfam" id="PF01453">
    <property type="entry name" value="B_lectin"/>
    <property type="match status" value="1"/>
</dbReference>
<dbReference type="Gene3D" id="1.10.510.10">
    <property type="entry name" value="Transferase(Phosphotransferase) domain 1"/>
    <property type="match status" value="1"/>
</dbReference>
<evidence type="ECO:0000256" key="11">
    <source>
        <dbReference type="ARBA" id="ARBA00023136"/>
    </source>
</evidence>
<keyword evidence="8 17" id="KW-0418">Kinase</keyword>
<dbReference type="CDD" id="cd14066">
    <property type="entry name" value="STKc_IRAK"/>
    <property type="match status" value="1"/>
</dbReference>
<evidence type="ECO:0000256" key="7">
    <source>
        <dbReference type="ARBA" id="ARBA00022741"/>
    </source>
</evidence>
<dbReference type="InterPro" id="IPR000858">
    <property type="entry name" value="S_locus_glycoprot_dom"/>
</dbReference>
<dbReference type="PROSITE" id="PS00108">
    <property type="entry name" value="PROTEIN_KINASE_ST"/>
    <property type="match status" value="1"/>
</dbReference>
<dbReference type="InterPro" id="IPR008271">
    <property type="entry name" value="Ser/Thr_kinase_AS"/>
</dbReference>
<dbReference type="InterPro" id="IPR003609">
    <property type="entry name" value="Pan_app"/>
</dbReference>
<evidence type="ECO:0000259" key="21">
    <source>
        <dbReference type="PROSITE" id="PS50011"/>
    </source>
</evidence>
<comment type="catalytic activity">
    <reaction evidence="16 17">
        <text>L-seryl-[protein] + ATP = O-phospho-L-seryl-[protein] + ADP + H(+)</text>
        <dbReference type="Rhea" id="RHEA:17989"/>
        <dbReference type="Rhea" id="RHEA-COMP:9863"/>
        <dbReference type="Rhea" id="RHEA-COMP:11604"/>
        <dbReference type="ChEBI" id="CHEBI:15378"/>
        <dbReference type="ChEBI" id="CHEBI:29999"/>
        <dbReference type="ChEBI" id="CHEBI:30616"/>
        <dbReference type="ChEBI" id="CHEBI:83421"/>
        <dbReference type="ChEBI" id="CHEBI:456216"/>
        <dbReference type="EC" id="2.7.11.1"/>
    </reaction>
</comment>
<dbReference type="GO" id="GO:0051707">
    <property type="term" value="P:response to other organism"/>
    <property type="evidence" value="ECO:0007669"/>
    <property type="project" value="UniProtKB-ARBA"/>
</dbReference>
<dbReference type="InterPro" id="IPR011009">
    <property type="entry name" value="Kinase-like_dom_sf"/>
</dbReference>
<feature type="domain" description="Protein kinase" evidence="21">
    <location>
        <begin position="518"/>
        <end position="792"/>
    </location>
</feature>
<keyword evidence="2 17" id="KW-0723">Serine/threonine-protein kinase</keyword>
<dbReference type="SMART" id="SM00220">
    <property type="entry name" value="S_TKc"/>
    <property type="match status" value="1"/>
</dbReference>